<dbReference type="Pfam" id="PF23726">
    <property type="entry name" value="Beta-prop_RSE1_2nd"/>
    <property type="match status" value="1"/>
</dbReference>
<evidence type="ECO:0000259" key="5">
    <source>
        <dbReference type="Pfam" id="PF03178"/>
    </source>
</evidence>
<dbReference type="Gene3D" id="2.130.10.10">
    <property type="entry name" value="YVTN repeat-like/Quinoprotein amine dehydrogenase"/>
    <property type="match status" value="3"/>
</dbReference>
<dbReference type="Pfam" id="PF10433">
    <property type="entry name" value="Beta-prop_RSE1_1st"/>
    <property type="match status" value="1"/>
</dbReference>
<dbReference type="InterPro" id="IPR004871">
    <property type="entry name" value="RSE1/DDB1/CPSF1_C"/>
</dbReference>
<dbReference type="PANTHER" id="PTHR10644">
    <property type="entry name" value="DNA REPAIR/RNA PROCESSING CPSF FAMILY"/>
    <property type="match status" value="1"/>
</dbReference>
<gene>
    <name evidence="8" type="ORF">G6F64_000108</name>
</gene>
<dbReference type="InterPro" id="IPR011047">
    <property type="entry name" value="Quinoprotein_ADH-like_sf"/>
</dbReference>
<feature type="domain" description="RSE1/DDB1/CPSF1 first beta-propeller" evidence="6">
    <location>
        <begin position="17"/>
        <end position="370"/>
    </location>
</feature>
<comment type="subcellular location">
    <subcellularLocation>
        <location evidence="1">Nucleus</location>
    </subcellularLocation>
</comment>
<dbReference type="EMBL" id="JAANQT010000007">
    <property type="protein sequence ID" value="KAG1316099.1"/>
    <property type="molecule type" value="Genomic_DNA"/>
</dbReference>
<dbReference type="AlphaFoldDB" id="A0A9P6XLH5"/>
<comment type="caution">
    <text evidence="8">The sequence shown here is derived from an EMBL/GenBank/DDBJ whole genome shotgun (WGS) entry which is preliminary data.</text>
</comment>
<dbReference type="OrthoDB" id="433457at2759"/>
<dbReference type="Gene3D" id="1.10.150.910">
    <property type="match status" value="1"/>
</dbReference>
<proteinExistence type="inferred from homology"/>
<protein>
    <recommendedName>
        <fullName evidence="3">DNA damage-binding protein 1</fullName>
    </recommendedName>
</protein>
<accession>A0A9P6XLH5</accession>
<evidence type="ECO:0000313" key="8">
    <source>
        <dbReference type="EMBL" id="KAG1316099.1"/>
    </source>
</evidence>
<comment type="similarity">
    <text evidence="2">Belongs to the DDB1 family.</text>
</comment>
<reference evidence="8" key="1">
    <citation type="journal article" date="2020" name="Microb. Genom.">
        <title>Genetic diversity of clinical and environmental Mucorales isolates obtained from an investigation of mucormycosis cases among solid organ transplant recipients.</title>
        <authorList>
            <person name="Nguyen M.H."/>
            <person name="Kaul D."/>
            <person name="Muto C."/>
            <person name="Cheng S.J."/>
            <person name="Richter R.A."/>
            <person name="Bruno V.M."/>
            <person name="Liu G."/>
            <person name="Beyhan S."/>
            <person name="Sundermann A.J."/>
            <person name="Mounaud S."/>
            <person name="Pasculle A.W."/>
            <person name="Nierman W.C."/>
            <person name="Driscoll E."/>
            <person name="Cumbie R."/>
            <person name="Clancy C.J."/>
            <person name="Dupont C.L."/>
        </authorList>
    </citation>
    <scope>NUCLEOTIDE SEQUENCE</scope>
    <source>
        <strain evidence="8">GL11</strain>
    </source>
</reference>
<feature type="domain" description="RSE1/DDB1/CPSF1 second beta-propeller" evidence="7">
    <location>
        <begin position="412"/>
        <end position="712"/>
    </location>
</feature>
<keyword evidence="4" id="KW-0539">Nucleus</keyword>
<organism evidence="8 9">
    <name type="scientific">Rhizopus oryzae</name>
    <name type="common">Mucormycosis agent</name>
    <name type="synonym">Rhizopus arrhizus var. delemar</name>
    <dbReference type="NCBI Taxonomy" id="64495"/>
    <lineage>
        <taxon>Eukaryota</taxon>
        <taxon>Fungi</taxon>
        <taxon>Fungi incertae sedis</taxon>
        <taxon>Mucoromycota</taxon>
        <taxon>Mucoromycotina</taxon>
        <taxon>Mucoromycetes</taxon>
        <taxon>Mucorales</taxon>
        <taxon>Mucorineae</taxon>
        <taxon>Rhizopodaceae</taxon>
        <taxon>Rhizopus</taxon>
    </lineage>
</organism>
<dbReference type="SUPFAM" id="SSF50998">
    <property type="entry name" value="Quinoprotein alcohol dehydrogenase-like"/>
    <property type="match status" value="1"/>
</dbReference>
<dbReference type="InterPro" id="IPR050358">
    <property type="entry name" value="RSE1/DDB1/CFT1"/>
</dbReference>
<name>A0A9P6XLH5_RHIOR</name>
<dbReference type="InterPro" id="IPR018846">
    <property type="entry name" value="Beta-prop_RSE1/DDB1/CPSF1_1st"/>
</dbReference>
<evidence type="ECO:0000259" key="6">
    <source>
        <dbReference type="Pfam" id="PF10433"/>
    </source>
</evidence>
<evidence type="ECO:0000313" key="9">
    <source>
        <dbReference type="Proteomes" id="UP000716291"/>
    </source>
</evidence>
<dbReference type="GO" id="GO:0003676">
    <property type="term" value="F:nucleic acid binding"/>
    <property type="evidence" value="ECO:0007669"/>
    <property type="project" value="InterPro"/>
</dbReference>
<dbReference type="GO" id="GO:0005634">
    <property type="term" value="C:nucleus"/>
    <property type="evidence" value="ECO:0007669"/>
    <property type="project" value="UniProtKB-SubCell"/>
</dbReference>
<dbReference type="Pfam" id="PF03178">
    <property type="entry name" value="CPSF_A"/>
    <property type="match status" value="1"/>
</dbReference>
<dbReference type="Proteomes" id="UP000716291">
    <property type="component" value="Unassembled WGS sequence"/>
</dbReference>
<feature type="domain" description="RSE1/DDB1/CPSF1 C-terminal" evidence="5">
    <location>
        <begin position="762"/>
        <end position="1064"/>
    </location>
</feature>
<keyword evidence="9" id="KW-1185">Reference proteome</keyword>
<evidence type="ECO:0000256" key="1">
    <source>
        <dbReference type="ARBA" id="ARBA00004123"/>
    </source>
</evidence>
<evidence type="ECO:0000256" key="4">
    <source>
        <dbReference type="ARBA" id="ARBA00023242"/>
    </source>
</evidence>
<evidence type="ECO:0000256" key="3">
    <source>
        <dbReference type="ARBA" id="ARBA00014577"/>
    </source>
</evidence>
<evidence type="ECO:0000256" key="2">
    <source>
        <dbReference type="ARBA" id="ARBA00007453"/>
    </source>
</evidence>
<evidence type="ECO:0000259" key="7">
    <source>
        <dbReference type="Pfam" id="PF23726"/>
    </source>
</evidence>
<sequence length="1102" mass="122341">MSYHKYVVTAQKPTATQFSVKGSFTSSEEINLILGKGTRIEVYTLTPDGLKPTIEFSIYGTIISLELFKPKNQHKASLVLITARHKYCILSYDALQQQIVTEGSGEFTFPGQPRNETTNVITALDPSWRYLAATLYESTVTLLIPEASQHPTVPIQRKVSLRHKEGKRRPQEYNHPQDHINISLPDKKVISLAFLQDTLDPTLLILYEDALEQRLLQKFTIKDRQLVPGDIILDHFESDASLLIAMPPAVGGVLLVASKFIRYLKPNQPPIAIGIRSSTINSHCIMNEEGSRVLLGDAEGLLYLLALNTTNQCVESLSFIYLGSISIPSCLAYLDNDIVFVGSNLADSQLVYIQRTTGESEDILQIIETFANLGPITDFCVADKGGQTQVITCSGAGKEGSLRIIRNGVGLNELAMIPISGVKGIWALGEYDLLLMSFVHQTRLLQLQKDHAIVQLDTFSAIDLNARTLVAGCVVDDMIIQVTDHSVRLMDTMSLLDVWSSDEPITVASVNPTQCVVSLGFGKLVALEVLNRRLNVIGETQLSFEISCIDIHPIGSRTESAFVALGTWNSNTNVCLLSLSNLQPIAQESLGGTVVPRSILISQFENTVYLLVALGDGQFYNFKLDSISGQLSDKKRTFLGKLPIHLSNFSLNGVTHVFAASDKPSVVHSRNQKLVYSNVNLKEVRCATSFGCHAFPDAVALITKEGLIIGQMEEIQKLHITKIPTIDTPRRIVYQESTKSFGIITERMISDRYRPSTVTGGFEVLDDQSFTVLDRIYFKEFERPLSVTNVLFEDDPNEYYIVASGKENDGLGRILVLQLASDRKLRLISQLKTGGMIDCVRPIEGKLLASIKGTLYLYRWQSQRLVKVSSRRLPSVTKCMTTHENFIMTGDLAYSVVMFQYDRQSDQLLEVAAHEKTKEVLAMKAIDSNLVIGAEREGHLFVLEHCQDEASADEPLLDVISTWHLGDVVSRFRFGSLGMNNVDPDSSPIAPSLIFATASGAIGVIADLSPERYKLLYQMQCNMCRVVKGIGELSHTDWRNVNIMYRKEEAMNFIDGDLIESFLDLSSQQMQNVVDGLHGGRKLDLTVEDLCKVVEELMSIHS</sequence>
<dbReference type="InterPro" id="IPR058543">
    <property type="entry name" value="Beta-prop_RSE1/DDB1/CPSF1_2nd"/>
</dbReference>
<dbReference type="InterPro" id="IPR015943">
    <property type="entry name" value="WD40/YVTN_repeat-like_dom_sf"/>
</dbReference>